<evidence type="ECO:0000256" key="3">
    <source>
        <dbReference type="ARBA" id="ARBA00022475"/>
    </source>
</evidence>
<accession>A0A378TCP3</accession>
<keyword evidence="9" id="KW-1185">Reference proteome</keyword>
<dbReference type="OrthoDB" id="9808524at2"/>
<comment type="subcellular location">
    <subcellularLocation>
        <location evidence="1">Cell membrane</location>
        <topology evidence="1">Multi-pass membrane protein</topology>
    </subcellularLocation>
</comment>
<feature type="transmembrane region" description="Helical" evidence="7">
    <location>
        <begin position="20"/>
        <end position="41"/>
    </location>
</feature>
<feature type="transmembrane region" description="Helical" evidence="7">
    <location>
        <begin position="109"/>
        <end position="129"/>
    </location>
</feature>
<evidence type="ECO:0000256" key="4">
    <source>
        <dbReference type="ARBA" id="ARBA00022692"/>
    </source>
</evidence>
<keyword evidence="4 7" id="KW-0812">Transmembrane</keyword>
<keyword evidence="3" id="KW-1003">Cell membrane</keyword>
<keyword evidence="6 7" id="KW-0472">Membrane</keyword>
<evidence type="ECO:0000256" key="1">
    <source>
        <dbReference type="ARBA" id="ARBA00004651"/>
    </source>
</evidence>
<evidence type="ECO:0000256" key="7">
    <source>
        <dbReference type="SAM" id="Phobius"/>
    </source>
</evidence>
<dbReference type="EMBL" id="UGQT01000001">
    <property type="protein sequence ID" value="STZ57603.1"/>
    <property type="molecule type" value="Genomic_DNA"/>
</dbReference>
<dbReference type="RefSeq" id="WP_115277774.1">
    <property type="nucleotide sequence ID" value="NZ_AP022600.1"/>
</dbReference>
<evidence type="ECO:0000256" key="6">
    <source>
        <dbReference type="ARBA" id="ARBA00023136"/>
    </source>
</evidence>
<dbReference type="PANTHER" id="PTHR33452">
    <property type="entry name" value="OXIDOREDUCTASE CATD-RELATED"/>
    <property type="match status" value="1"/>
</dbReference>
<evidence type="ECO:0000313" key="9">
    <source>
        <dbReference type="Proteomes" id="UP000254978"/>
    </source>
</evidence>
<name>A0A378TCP3_9MYCO</name>
<feature type="transmembrane region" description="Helical" evidence="7">
    <location>
        <begin position="62"/>
        <end position="89"/>
    </location>
</feature>
<proteinExistence type="inferred from homology"/>
<protein>
    <submittedName>
        <fullName evidence="8">DoxX family protein</fullName>
    </submittedName>
</protein>
<reference evidence="8 9" key="1">
    <citation type="submission" date="2018-06" db="EMBL/GenBank/DDBJ databases">
        <authorList>
            <consortium name="Pathogen Informatics"/>
            <person name="Doyle S."/>
        </authorList>
    </citation>
    <scope>NUCLEOTIDE SEQUENCE [LARGE SCALE GENOMIC DNA]</scope>
    <source>
        <strain evidence="8 9">NCTC10821</strain>
    </source>
</reference>
<evidence type="ECO:0000256" key="2">
    <source>
        <dbReference type="ARBA" id="ARBA00006679"/>
    </source>
</evidence>
<evidence type="ECO:0000313" key="8">
    <source>
        <dbReference type="EMBL" id="STZ57603.1"/>
    </source>
</evidence>
<dbReference type="AlphaFoldDB" id="A0A378TCP3"/>
<dbReference type="InterPro" id="IPR032808">
    <property type="entry name" value="DoxX"/>
</dbReference>
<dbReference type="PANTHER" id="PTHR33452:SF4">
    <property type="entry name" value="BLL4328 PROTEIN"/>
    <property type="match status" value="1"/>
</dbReference>
<dbReference type="Pfam" id="PF07681">
    <property type="entry name" value="DoxX"/>
    <property type="match status" value="1"/>
</dbReference>
<dbReference type="GO" id="GO:0005886">
    <property type="term" value="C:plasma membrane"/>
    <property type="evidence" value="ECO:0007669"/>
    <property type="project" value="UniProtKB-SubCell"/>
</dbReference>
<dbReference type="Proteomes" id="UP000254978">
    <property type="component" value="Unassembled WGS sequence"/>
</dbReference>
<sequence>MATSTSLDNRLSTYTPTALGVFRIVFGVLFLCHAGAHLIGWPGGQAAAIGQWPYFYAGVIELVTGLLITIGLFTRIAAFIASGTMAVAFFLQHVPSGGIIPMNNGGEAAVLYCFAFLFLAFAGAGALALDNRRR</sequence>
<keyword evidence="5 7" id="KW-1133">Transmembrane helix</keyword>
<organism evidence="8 9">
    <name type="scientific">Mycolicibacterium tokaiense</name>
    <dbReference type="NCBI Taxonomy" id="39695"/>
    <lineage>
        <taxon>Bacteria</taxon>
        <taxon>Bacillati</taxon>
        <taxon>Actinomycetota</taxon>
        <taxon>Actinomycetes</taxon>
        <taxon>Mycobacteriales</taxon>
        <taxon>Mycobacteriaceae</taxon>
        <taxon>Mycolicibacterium</taxon>
    </lineage>
</organism>
<dbReference type="InterPro" id="IPR051907">
    <property type="entry name" value="DoxX-like_oxidoreductase"/>
</dbReference>
<gene>
    <name evidence="8" type="ORF">NCTC10821_01106</name>
</gene>
<comment type="similarity">
    <text evidence="2">Belongs to the DoxX family.</text>
</comment>
<evidence type="ECO:0000256" key="5">
    <source>
        <dbReference type="ARBA" id="ARBA00022989"/>
    </source>
</evidence>